<dbReference type="SMART" id="SM00382">
    <property type="entry name" value="AAA"/>
    <property type="match status" value="1"/>
</dbReference>
<dbReference type="InterPro" id="IPR003018">
    <property type="entry name" value="GAF"/>
</dbReference>
<dbReference type="Pfam" id="PF25601">
    <property type="entry name" value="AAA_lid_14"/>
    <property type="match status" value="1"/>
</dbReference>
<keyword evidence="2" id="KW-0067">ATP-binding</keyword>
<dbReference type="GO" id="GO:0006355">
    <property type="term" value="P:regulation of DNA-templated transcription"/>
    <property type="evidence" value="ECO:0007669"/>
    <property type="project" value="InterPro"/>
</dbReference>
<dbReference type="Pfam" id="PF02954">
    <property type="entry name" value="HTH_8"/>
    <property type="match status" value="1"/>
</dbReference>
<dbReference type="SUPFAM" id="SSF52540">
    <property type="entry name" value="P-loop containing nucleoside triphosphate hydrolases"/>
    <property type="match status" value="1"/>
</dbReference>
<dbReference type="InterPro" id="IPR027417">
    <property type="entry name" value="P-loop_NTPase"/>
</dbReference>
<dbReference type="PANTHER" id="PTHR32071:SF77">
    <property type="entry name" value="TRANSCRIPTIONAL REGULATORY PROTEIN"/>
    <property type="match status" value="1"/>
</dbReference>
<keyword evidence="5" id="KW-0804">Transcription</keyword>
<dbReference type="InterPro" id="IPR009057">
    <property type="entry name" value="Homeodomain-like_sf"/>
</dbReference>
<dbReference type="SUPFAM" id="SSF46689">
    <property type="entry name" value="Homeodomain-like"/>
    <property type="match status" value="1"/>
</dbReference>
<name>A0A3P3E2T8_9BURK</name>
<keyword evidence="3" id="KW-0805">Transcription regulation</keyword>
<accession>A0A3P3E2T8</accession>
<evidence type="ECO:0000256" key="5">
    <source>
        <dbReference type="ARBA" id="ARBA00023163"/>
    </source>
</evidence>
<reference evidence="7 8" key="1">
    <citation type="submission" date="2018-11" db="EMBL/GenBank/DDBJ databases">
        <title>The genome of Variovorax sp T529.</title>
        <authorList>
            <person name="Gao J."/>
        </authorList>
    </citation>
    <scope>NUCLEOTIDE SEQUENCE [LARGE SCALE GENOMIC DNA]</scope>
    <source>
        <strain evidence="7 8">T529</strain>
    </source>
</reference>
<dbReference type="SUPFAM" id="SSF55785">
    <property type="entry name" value="PYP-like sensor domain (PAS domain)"/>
    <property type="match status" value="1"/>
</dbReference>
<proteinExistence type="predicted"/>
<dbReference type="PANTHER" id="PTHR32071">
    <property type="entry name" value="TRANSCRIPTIONAL REGULATORY PROTEIN"/>
    <property type="match status" value="1"/>
</dbReference>
<dbReference type="InterPro" id="IPR002078">
    <property type="entry name" value="Sigma_54_int"/>
</dbReference>
<dbReference type="InterPro" id="IPR058031">
    <property type="entry name" value="AAA_lid_NorR"/>
</dbReference>
<dbReference type="Pfam" id="PF00158">
    <property type="entry name" value="Sigma54_activat"/>
    <property type="match status" value="1"/>
</dbReference>
<evidence type="ECO:0000256" key="1">
    <source>
        <dbReference type="ARBA" id="ARBA00022741"/>
    </source>
</evidence>
<protein>
    <submittedName>
        <fullName evidence="7">Sigma-54-dependent Fis family transcriptional regulator</fullName>
    </submittedName>
</protein>
<dbReference type="Gene3D" id="1.10.10.60">
    <property type="entry name" value="Homeodomain-like"/>
    <property type="match status" value="1"/>
</dbReference>
<dbReference type="Proteomes" id="UP000271590">
    <property type="component" value="Unassembled WGS sequence"/>
</dbReference>
<dbReference type="CDD" id="cd00009">
    <property type="entry name" value="AAA"/>
    <property type="match status" value="1"/>
</dbReference>
<evidence type="ECO:0000313" key="8">
    <source>
        <dbReference type="Proteomes" id="UP000271590"/>
    </source>
</evidence>
<dbReference type="PROSITE" id="PS00676">
    <property type="entry name" value="SIGMA54_INTERACT_2"/>
    <property type="match status" value="1"/>
</dbReference>
<dbReference type="PRINTS" id="PR01590">
    <property type="entry name" value="HTHFIS"/>
</dbReference>
<dbReference type="InterPro" id="IPR003593">
    <property type="entry name" value="AAA+_ATPase"/>
</dbReference>
<dbReference type="InterPro" id="IPR000014">
    <property type="entry name" value="PAS"/>
</dbReference>
<sequence length="655" mass="70455">MQTNSHHVAARTPGSRLREARRQLTTTGDVADGLIDAALRRSWERSRGFGLAPAGRAPGAPHASAAQLARALEQQRELASNARPVMEFLFEQMRDTDSLVILADAQGMLLEAMGDANFADRAQRVALRPGANWHERWRGTNAIGTALADAAPVVVHAGEHYLDRNGFLTCTAAPITGPDGCMLGVLDISGDHRGHHRHALALVRLAVRTVEQKLFDTRHAADLRLRLHLQPEGIGSVAEGLLALSDDGRLIGANAAALAMLGLSRADVGAAAIGQLLQLDVTTLMAWCRQPAGAPRTVRRHDGSALWLRVEAGRHVLAASHGSAPAPRPAQARADALAELDTGDPAMHAAVERARRVLDKPISWLLLGASGVGKEVFARALHASGTRRDGPFVAVNCAALPEQLIEAELFGYRSGAFTGASREGAAGRIREAHGGTLLLDEIGDMPLALQARLLRVLQDRQVTPLGGGKPVAVDFRLVCATHRNLRREIEAGRFREDLYYRLNGLTLQLPALHERQDMPHLVAQMLRGIEPGRELRLAPELALAMSRYRWPGNLRQLNSALHTACALLGEHEAQIDWWHLPDDLADELRGISAPEPAASDMPAMPAGGAADLKAVSARAASQAMQSCAGNLSEAARRLGISRNTLYRKLRQLPTG</sequence>
<evidence type="ECO:0000256" key="4">
    <source>
        <dbReference type="ARBA" id="ARBA00023125"/>
    </source>
</evidence>
<organism evidence="7 8">
    <name type="scientific">Variovorax beijingensis</name>
    <dbReference type="NCBI Taxonomy" id="2496117"/>
    <lineage>
        <taxon>Bacteria</taxon>
        <taxon>Pseudomonadati</taxon>
        <taxon>Pseudomonadota</taxon>
        <taxon>Betaproteobacteria</taxon>
        <taxon>Burkholderiales</taxon>
        <taxon>Comamonadaceae</taxon>
        <taxon>Variovorax</taxon>
    </lineage>
</organism>
<dbReference type="SUPFAM" id="SSF55781">
    <property type="entry name" value="GAF domain-like"/>
    <property type="match status" value="1"/>
</dbReference>
<evidence type="ECO:0000259" key="6">
    <source>
        <dbReference type="PROSITE" id="PS50045"/>
    </source>
</evidence>
<dbReference type="EMBL" id="RQXU01000036">
    <property type="protein sequence ID" value="RRH80711.1"/>
    <property type="molecule type" value="Genomic_DNA"/>
</dbReference>
<dbReference type="RefSeq" id="WP_124961976.1">
    <property type="nucleotide sequence ID" value="NZ_CBFHCE010000250.1"/>
</dbReference>
<dbReference type="FunFam" id="3.40.50.300:FF:000006">
    <property type="entry name" value="DNA-binding transcriptional regulator NtrC"/>
    <property type="match status" value="1"/>
</dbReference>
<dbReference type="AlphaFoldDB" id="A0A3P3E2T8"/>
<keyword evidence="4" id="KW-0238">DNA-binding</keyword>
<dbReference type="PROSITE" id="PS50045">
    <property type="entry name" value="SIGMA54_INTERACT_4"/>
    <property type="match status" value="1"/>
</dbReference>
<dbReference type="CDD" id="cd00130">
    <property type="entry name" value="PAS"/>
    <property type="match status" value="1"/>
</dbReference>
<comment type="caution">
    <text evidence="7">The sequence shown here is derived from an EMBL/GenBank/DDBJ whole genome shotgun (WGS) entry which is preliminary data.</text>
</comment>
<dbReference type="Gene3D" id="3.40.50.300">
    <property type="entry name" value="P-loop containing nucleotide triphosphate hydrolases"/>
    <property type="match status" value="1"/>
</dbReference>
<dbReference type="GO" id="GO:0005524">
    <property type="term" value="F:ATP binding"/>
    <property type="evidence" value="ECO:0007669"/>
    <property type="project" value="UniProtKB-KW"/>
</dbReference>
<dbReference type="InterPro" id="IPR025943">
    <property type="entry name" value="Sigma_54_int_dom_ATP-bd_2"/>
</dbReference>
<keyword evidence="1" id="KW-0547">Nucleotide-binding</keyword>
<gene>
    <name evidence="7" type="ORF">EH244_30215</name>
</gene>
<evidence type="ECO:0000256" key="2">
    <source>
        <dbReference type="ARBA" id="ARBA00022840"/>
    </source>
</evidence>
<dbReference type="Gene3D" id="3.30.450.40">
    <property type="match status" value="1"/>
</dbReference>
<dbReference type="InterPro" id="IPR035965">
    <property type="entry name" value="PAS-like_dom_sf"/>
</dbReference>
<dbReference type="Pfam" id="PF01590">
    <property type="entry name" value="GAF"/>
    <property type="match status" value="1"/>
</dbReference>
<feature type="domain" description="Sigma-54 factor interaction" evidence="6">
    <location>
        <begin position="340"/>
        <end position="566"/>
    </location>
</feature>
<dbReference type="InterPro" id="IPR029016">
    <property type="entry name" value="GAF-like_dom_sf"/>
</dbReference>
<evidence type="ECO:0000313" key="7">
    <source>
        <dbReference type="EMBL" id="RRH80711.1"/>
    </source>
</evidence>
<evidence type="ECO:0000256" key="3">
    <source>
        <dbReference type="ARBA" id="ARBA00023015"/>
    </source>
</evidence>
<dbReference type="Gene3D" id="1.10.8.60">
    <property type="match status" value="1"/>
</dbReference>
<dbReference type="InterPro" id="IPR002197">
    <property type="entry name" value="HTH_Fis"/>
</dbReference>
<dbReference type="GO" id="GO:0043565">
    <property type="term" value="F:sequence-specific DNA binding"/>
    <property type="evidence" value="ECO:0007669"/>
    <property type="project" value="InterPro"/>
</dbReference>